<dbReference type="Proteomes" id="UP000828390">
    <property type="component" value="Unassembled WGS sequence"/>
</dbReference>
<protein>
    <submittedName>
        <fullName evidence="1">Uncharacterized protein</fullName>
    </submittedName>
</protein>
<comment type="caution">
    <text evidence="1">The sequence shown here is derived from an EMBL/GenBank/DDBJ whole genome shotgun (WGS) entry which is preliminary data.</text>
</comment>
<dbReference type="EMBL" id="JAIWYP010000006">
    <property type="protein sequence ID" value="KAH3812332.1"/>
    <property type="molecule type" value="Genomic_DNA"/>
</dbReference>
<dbReference type="AlphaFoldDB" id="A0A9D4JM08"/>
<gene>
    <name evidence="1" type="ORF">DPMN_140761</name>
</gene>
<reference evidence="1" key="2">
    <citation type="submission" date="2020-11" db="EMBL/GenBank/DDBJ databases">
        <authorList>
            <person name="McCartney M.A."/>
            <person name="Auch B."/>
            <person name="Kono T."/>
            <person name="Mallez S."/>
            <person name="Becker A."/>
            <person name="Gohl D.M."/>
            <person name="Silverstein K.A.T."/>
            <person name="Koren S."/>
            <person name="Bechman K.B."/>
            <person name="Herman A."/>
            <person name="Abrahante J.E."/>
            <person name="Garbe J."/>
        </authorList>
    </citation>
    <scope>NUCLEOTIDE SEQUENCE</scope>
    <source>
        <strain evidence="1">Duluth1</strain>
        <tissue evidence="1">Whole animal</tissue>
    </source>
</reference>
<reference evidence="1" key="1">
    <citation type="journal article" date="2019" name="bioRxiv">
        <title>The Genome of the Zebra Mussel, Dreissena polymorpha: A Resource for Invasive Species Research.</title>
        <authorList>
            <person name="McCartney M.A."/>
            <person name="Auch B."/>
            <person name="Kono T."/>
            <person name="Mallez S."/>
            <person name="Zhang Y."/>
            <person name="Obille A."/>
            <person name="Becker A."/>
            <person name="Abrahante J.E."/>
            <person name="Garbe J."/>
            <person name="Badalamenti J.P."/>
            <person name="Herman A."/>
            <person name="Mangelson H."/>
            <person name="Liachko I."/>
            <person name="Sullivan S."/>
            <person name="Sone E.D."/>
            <person name="Koren S."/>
            <person name="Silverstein K.A.T."/>
            <person name="Beckman K.B."/>
            <person name="Gohl D.M."/>
        </authorList>
    </citation>
    <scope>NUCLEOTIDE SEQUENCE</scope>
    <source>
        <strain evidence="1">Duluth1</strain>
        <tissue evidence="1">Whole animal</tissue>
    </source>
</reference>
<evidence type="ECO:0000313" key="2">
    <source>
        <dbReference type="Proteomes" id="UP000828390"/>
    </source>
</evidence>
<evidence type="ECO:0000313" key="1">
    <source>
        <dbReference type="EMBL" id="KAH3812332.1"/>
    </source>
</evidence>
<organism evidence="1 2">
    <name type="scientific">Dreissena polymorpha</name>
    <name type="common">Zebra mussel</name>
    <name type="synonym">Mytilus polymorpha</name>
    <dbReference type="NCBI Taxonomy" id="45954"/>
    <lineage>
        <taxon>Eukaryota</taxon>
        <taxon>Metazoa</taxon>
        <taxon>Spiralia</taxon>
        <taxon>Lophotrochozoa</taxon>
        <taxon>Mollusca</taxon>
        <taxon>Bivalvia</taxon>
        <taxon>Autobranchia</taxon>
        <taxon>Heteroconchia</taxon>
        <taxon>Euheterodonta</taxon>
        <taxon>Imparidentia</taxon>
        <taxon>Neoheterodontei</taxon>
        <taxon>Myida</taxon>
        <taxon>Dreissenoidea</taxon>
        <taxon>Dreissenidae</taxon>
        <taxon>Dreissena</taxon>
    </lineage>
</organism>
<sequence length="85" mass="8984">MNCTLTLDLGDWFLCAPVSVITLTTCAKLIVSSTHFLNLTLNLELSPCPFNMGPAGSCVRQCVSSCGSSTASYPNLLDKVIENAA</sequence>
<keyword evidence="2" id="KW-1185">Reference proteome</keyword>
<proteinExistence type="predicted"/>
<accession>A0A9D4JM08</accession>
<name>A0A9D4JM08_DREPO</name>